<comment type="caution">
    <text evidence="1">The sequence shown here is derived from an EMBL/GenBank/DDBJ whole genome shotgun (WGS) entry which is preliminary data.</text>
</comment>
<gene>
    <name evidence="1" type="ORF">FZC80_20655</name>
</gene>
<dbReference type="EMBL" id="VTEW01000025">
    <property type="protein sequence ID" value="TYS72588.1"/>
    <property type="molecule type" value="Genomic_DNA"/>
</dbReference>
<dbReference type="Proteomes" id="UP000325054">
    <property type="component" value="Unassembled WGS sequence"/>
</dbReference>
<proteinExistence type="predicted"/>
<accession>A0A5D4TCW7</accession>
<evidence type="ECO:0000313" key="1">
    <source>
        <dbReference type="EMBL" id="TYS72588.1"/>
    </source>
</evidence>
<reference evidence="1 2" key="1">
    <citation type="submission" date="2019-08" db="EMBL/GenBank/DDBJ databases">
        <title>Bacillus genomes from the desert of Cuatro Cienegas, Coahuila.</title>
        <authorList>
            <person name="Olmedo-Alvarez G."/>
        </authorList>
    </citation>
    <scope>NUCLEOTIDE SEQUENCE [LARGE SCALE GENOMIC DNA]</scope>
    <source>
        <strain evidence="1 2">CH451a_14T</strain>
    </source>
</reference>
<organism evidence="1 2">
    <name type="scientific">Rossellomorea aquimaris</name>
    <dbReference type="NCBI Taxonomy" id="189382"/>
    <lineage>
        <taxon>Bacteria</taxon>
        <taxon>Bacillati</taxon>
        <taxon>Bacillota</taxon>
        <taxon>Bacilli</taxon>
        <taxon>Bacillales</taxon>
        <taxon>Bacillaceae</taxon>
        <taxon>Rossellomorea</taxon>
    </lineage>
</organism>
<sequence length="107" mass="12562">MREIEFASETGVWERRNYVIRLQSAGWQWMSKDAEYFIGRNFCFISGDALFIVGNGEFISGKVPFIGGIGGFIGRRNFLRKARLCGKTICYRRGGERRCRWIYYRLK</sequence>
<evidence type="ECO:0000313" key="2">
    <source>
        <dbReference type="Proteomes" id="UP000325054"/>
    </source>
</evidence>
<dbReference type="RefSeq" id="WP_148992997.1">
    <property type="nucleotide sequence ID" value="NZ_VTEW01000025.1"/>
</dbReference>
<protein>
    <submittedName>
        <fullName evidence="1">Uncharacterized protein</fullName>
    </submittedName>
</protein>
<dbReference type="AlphaFoldDB" id="A0A5D4TCW7"/>
<name>A0A5D4TCW7_9BACI</name>